<feature type="region of interest" description="Disordered" evidence="2">
    <location>
        <begin position="1778"/>
        <end position="1819"/>
    </location>
</feature>
<feature type="region of interest" description="Disordered" evidence="2">
    <location>
        <begin position="1514"/>
        <end position="1540"/>
    </location>
</feature>
<feature type="region of interest" description="Disordered" evidence="2">
    <location>
        <begin position="1230"/>
        <end position="1254"/>
    </location>
</feature>
<feature type="compositionally biased region" description="Polar residues" evidence="2">
    <location>
        <begin position="369"/>
        <end position="383"/>
    </location>
</feature>
<feature type="compositionally biased region" description="Low complexity" evidence="2">
    <location>
        <begin position="22"/>
        <end position="33"/>
    </location>
</feature>
<feature type="region of interest" description="Disordered" evidence="2">
    <location>
        <begin position="253"/>
        <end position="272"/>
    </location>
</feature>
<evidence type="ECO:0000313" key="4">
    <source>
        <dbReference type="Proteomes" id="UP001142489"/>
    </source>
</evidence>
<organism evidence="3 4">
    <name type="scientific">Phrynocephalus forsythii</name>
    <dbReference type="NCBI Taxonomy" id="171643"/>
    <lineage>
        <taxon>Eukaryota</taxon>
        <taxon>Metazoa</taxon>
        <taxon>Chordata</taxon>
        <taxon>Craniata</taxon>
        <taxon>Vertebrata</taxon>
        <taxon>Euteleostomi</taxon>
        <taxon>Lepidosauria</taxon>
        <taxon>Squamata</taxon>
        <taxon>Bifurcata</taxon>
        <taxon>Unidentata</taxon>
        <taxon>Episquamata</taxon>
        <taxon>Toxicofera</taxon>
        <taxon>Iguania</taxon>
        <taxon>Acrodonta</taxon>
        <taxon>Agamidae</taxon>
        <taxon>Agaminae</taxon>
        <taxon>Phrynocephalus</taxon>
    </lineage>
</organism>
<feature type="compositionally biased region" description="Polar residues" evidence="2">
    <location>
        <begin position="336"/>
        <end position="351"/>
    </location>
</feature>
<sequence>MKSKSFELMKPHASEAQDLRRSQMVQSQKKMQSNIEVKDPCGTQDPDAFSSRELREDDAPQVQVEKENMEEKKALSMDYQAALTWKEIPQPQESGTLKHPVLQEKQDLLDEEKTDSRRPQDQGTPQRNLLGTPQKVAEHPRDPEDVFLEPGVPQTHQPYRKECHETGQTQGNGSPSQMVLCHKESRMSETPPLLWGILEAKAKSFELQKPKVFQTQNMRHMEPTFLVQRGLPKGSQIPQIHGLQGLQMVLPPHMEPRAPETQTDGGPEILGPADQREQEAHLGQTEEGSPHILKSSGSQEESGPQVPLKQCHLLQDSEVVPGLHPQKPGGLETHKAQTQRSPETSQSNIIPQQGLEEPQASHPHREKTSGSSQPLPPDETQSGFPRHPECNSPETPPLLWWALELAQQRMLHDKWLIPSQPQEETPGTQRQVGPEMVPEATKALMDGRFQDTGEAQVQSGVFQDKGTKSTGVLLYSKDMRGPKSPQPQQQGYKAGSVCLRLSISQPCESEALKIMESTQSLKTKAEVSEIQSLRSMPPPPIQKSTQRERDPQDLKRTLREQSTFLPEKPKDFKSSLLPGKRSGMWDSKERDHPRGQVSPQTRGKPDISRLPLPSLQTQEMLKGEREDDGPSCDAQALGLKEMSLAKVERTERVKLDGCTAAETQESPDKAKDLLPPGKLARKSKSLDSPSQGVCQPQTHKEKKRAAQVPDGFQMERQKPHVPEASTSVGTSGLEIIQAQSVTNLLQVQGQEVENQTSPRSILGVKSDSLEQMEPGVTQSQEPSGPVVLQPHGSPQSHPGNLALQGQTDPKPLCPQGHCEGGNCSSGVEDKPSEMGGPLQRCPLTFRVQITAEPQIALLGRSKSLELHEGSAVPLQGPKDLETPQDSGGVKICPQGLENQAVESCRDDPSHCEATTEMVDTLLPVPRNEVPFPTEHGKCDLEGSAPQKRENHLDLLENIPLEIQTLQGLESREVLQSPRAPQVKDALAQIPGIVQTNPESYVTQELTDSKSKGALECQEIPMKGAAGLESPIQHPLPCLEAKALESWWILGKSKSLDSGESHVLQSKPSGRNEDPLELQNIRKLDIRLLRDELRAPQGIKAPVLFHSTMLPHQEPPQEDSQNQDERGCEAQRPHQTESEPTEVQETLRNEGRDLCSQKREDVKFTKGEELEDRPLKVEESPTTEGCMEGEQDLQGLEEKQFLDSAEKRDLQSPALPKKLIRKTKTVGFEWPTRSDDCQIQRVPKPESPPQGQVAPTVGTQWLHETVEPGAPSPKQWCKMDDVLQPHEMLNVSEGTQESLEPLDPRKLAHKMEDETFETEKSLHNRQDFLQEQKGKPPAPLQDSGSQALPPHGISQFGSQLLQQLGELHNELGVLRPQELKDERVPHPQETGDVTDREESRATNVLLLTPQDQEWRGMESDQFSLGQNDSEALREELQKQLVLQSLQKAQGPLKASGVATRESNGSMRLSVLKESGIVQLLEHMPETSPLEAMGPPVFQSQESTLLKDFCLQESPPVGWEPLKDEGRVTEGEPGPPGSQEELEVAWSANSRSLEPQELSRTAQPVQHQDLKGAAESVHSWEKELNVQQVPTVHGPLQKQTPTLGSQETPSKRNHLGIHPPHNQRELKVHPVEKQLAGEQETSHLTELWPINLYQRQWEIQTEMGTPGPGLEAESPASEEWREAETWSNEGAMWRNLLTPGVSPLNLEYPEPGAITSRLQTSPPWEKEATETWKPTAVTMLSPPSPGSHVEDAQWERASFRMGLSREASICIAQGGRLSRLSQEEDVWTEGQGATEEEEEEEEEEQEARTWQPPPPRPPCREKAFVWSSRQEKVEAIQRLAELQAEGERRQRRDKERQILRFQERLSIARRRKSEDDLVGGSPSERWLFSAAHPGQDQAGQKTAVKHQLEKVKRERTYIMQSKRERNSLRFKELLSLHVAPREESPDPGQLDDL</sequence>
<feature type="region of interest" description="Disordered" evidence="2">
    <location>
        <begin position="1329"/>
        <end position="1352"/>
    </location>
</feature>
<feature type="compositionally biased region" description="Polar residues" evidence="2">
    <location>
        <begin position="748"/>
        <end position="759"/>
    </location>
</feature>
<feature type="compositionally biased region" description="Basic and acidic residues" evidence="2">
    <location>
        <begin position="1376"/>
        <end position="1385"/>
    </location>
</feature>
<feature type="region of interest" description="Disordered" evidence="2">
    <location>
        <begin position="516"/>
        <end position="634"/>
    </location>
</feature>
<evidence type="ECO:0000313" key="3">
    <source>
        <dbReference type="EMBL" id="KAJ7329305.1"/>
    </source>
</evidence>
<feature type="compositionally biased region" description="Polar residues" evidence="2">
    <location>
        <begin position="121"/>
        <end position="131"/>
    </location>
</feature>
<evidence type="ECO:0000256" key="2">
    <source>
        <dbReference type="SAM" id="MobiDB-lite"/>
    </source>
</evidence>
<feature type="compositionally biased region" description="Basic and acidic residues" evidence="2">
    <location>
        <begin position="545"/>
        <end position="559"/>
    </location>
</feature>
<reference evidence="3" key="1">
    <citation type="journal article" date="2023" name="DNA Res.">
        <title>Chromosome-level genome assembly of Phrynocephalus forsythii using third-generation DNA sequencing and Hi-C analysis.</title>
        <authorList>
            <person name="Qi Y."/>
            <person name="Zhao W."/>
            <person name="Zhao Y."/>
            <person name="Niu C."/>
            <person name="Cao S."/>
            <person name="Zhang Y."/>
        </authorList>
    </citation>
    <scope>NUCLEOTIDE SEQUENCE</scope>
    <source>
        <tissue evidence="3">Muscle</tissue>
    </source>
</reference>
<feature type="compositionally biased region" description="Basic and acidic residues" evidence="2">
    <location>
        <begin position="1122"/>
        <end position="1136"/>
    </location>
</feature>
<keyword evidence="1" id="KW-0175">Coiled coil</keyword>
<evidence type="ECO:0000256" key="1">
    <source>
        <dbReference type="SAM" id="Coils"/>
    </source>
</evidence>
<feature type="compositionally biased region" description="Acidic residues" evidence="2">
    <location>
        <begin position="1792"/>
        <end position="1803"/>
    </location>
</feature>
<feature type="compositionally biased region" description="Polar residues" evidence="2">
    <location>
        <begin position="792"/>
        <end position="807"/>
    </location>
</feature>
<dbReference type="Proteomes" id="UP001142489">
    <property type="component" value="Unassembled WGS sequence"/>
</dbReference>
<name>A0A9Q0XUM4_9SAUR</name>
<protein>
    <recommendedName>
        <fullName evidence="5">ALMS motif domain-containing protein</fullName>
    </recommendedName>
</protein>
<proteinExistence type="predicted"/>
<keyword evidence="4" id="KW-1185">Reference proteome</keyword>
<dbReference type="EMBL" id="JAPFRF010000006">
    <property type="protein sequence ID" value="KAJ7329305.1"/>
    <property type="molecule type" value="Genomic_DNA"/>
</dbReference>
<feature type="region of interest" description="Disordered" evidence="2">
    <location>
        <begin position="1374"/>
        <end position="1401"/>
    </location>
</feature>
<feature type="region of interest" description="Disordered" evidence="2">
    <location>
        <begin position="649"/>
        <end position="728"/>
    </location>
</feature>
<feature type="coiled-coil region" evidence="1">
    <location>
        <begin position="1842"/>
        <end position="1869"/>
    </location>
</feature>
<feature type="compositionally biased region" description="Polar residues" evidence="2">
    <location>
        <begin position="686"/>
        <end position="697"/>
    </location>
</feature>
<feature type="region of interest" description="Disordered" evidence="2">
    <location>
        <begin position="277"/>
        <end position="396"/>
    </location>
</feature>
<feature type="compositionally biased region" description="Basic and acidic residues" evidence="2">
    <location>
        <begin position="1"/>
        <end position="21"/>
    </location>
</feature>
<feature type="compositionally biased region" description="Basic and acidic residues" evidence="2">
    <location>
        <begin position="1519"/>
        <end position="1528"/>
    </location>
</feature>
<accession>A0A9Q0XUM4</accession>
<feature type="region of interest" description="Disordered" evidence="2">
    <location>
        <begin position="1109"/>
        <end position="1186"/>
    </location>
</feature>
<dbReference type="OrthoDB" id="9909645at2759"/>
<evidence type="ECO:0008006" key="5">
    <source>
        <dbReference type="Google" id="ProtNLM"/>
    </source>
</evidence>
<feature type="region of interest" description="Disordered" evidence="2">
    <location>
        <begin position="1869"/>
        <end position="1906"/>
    </location>
</feature>
<feature type="compositionally biased region" description="Basic and acidic residues" evidence="2">
    <location>
        <begin position="50"/>
        <end position="75"/>
    </location>
</feature>
<feature type="region of interest" description="Disordered" evidence="2">
    <location>
        <begin position="748"/>
        <end position="835"/>
    </location>
</feature>
<comment type="caution">
    <text evidence="3">The sequence shown here is derived from an EMBL/GenBank/DDBJ whole genome shotgun (WGS) entry which is preliminary data.</text>
</comment>
<feature type="compositionally biased region" description="Basic and acidic residues" evidence="2">
    <location>
        <begin position="1144"/>
        <end position="1178"/>
    </location>
</feature>
<gene>
    <name evidence="3" type="ORF">JRQ81_015479</name>
</gene>
<feature type="region of interest" description="Disordered" evidence="2">
    <location>
        <begin position="1"/>
        <end position="146"/>
    </location>
</feature>